<dbReference type="RefSeq" id="WP_006443039.1">
    <property type="nucleotide sequence ID" value="NZ_CP036524.1"/>
</dbReference>
<reference evidence="2" key="1">
    <citation type="submission" date="2009-02" db="EMBL/GenBank/DDBJ databases">
        <authorList>
            <person name="Fulton L."/>
            <person name="Clifton S."/>
            <person name="Fulton B."/>
            <person name="Xu J."/>
            <person name="Minx P."/>
            <person name="Pepin K.H."/>
            <person name="Johnson M."/>
            <person name="Bhonagiri V."/>
            <person name="Nash W.E."/>
            <person name="Mardis E.R."/>
            <person name="Wilson R.K."/>
        </authorList>
    </citation>
    <scope>NUCLEOTIDE SEQUENCE [LARGE SCALE GENOMIC DNA]</scope>
    <source>
        <strain evidence="2">DSM 15053</strain>
    </source>
</reference>
<name>C0C0U1_9FIRM</name>
<feature type="domain" description="Xylose isomerase-like TIM barrel" evidence="1">
    <location>
        <begin position="28"/>
        <end position="267"/>
    </location>
</feature>
<comment type="caution">
    <text evidence="2">The sequence shown here is derived from an EMBL/GenBank/DDBJ whole genome shotgun (WGS) entry which is preliminary data.</text>
</comment>
<organism evidence="2 3">
    <name type="scientific">[Clostridium] hylemonae DSM 15053</name>
    <dbReference type="NCBI Taxonomy" id="553973"/>
    <lineage>
        <taxon>Bacteria</taxon>
        <taxon>Bacillati</taxon>
        <taxon>Bacillota</taxon>
        <taxon>Clostridia</taxon>
        <taxon>Lachnospirales</taxon>
        <taxon>Lachnospiraceae</taxon>
    </lineage>
</organism>
<evidence type="ECO:0000313" key="3">
    <source>
        <dbReference type="Proteomes" id="UP000004893"/>
    </source>
</evidence>
<dbReference type="Pfam" id="PF01261">
    <property type="entry name" value="AP_endonuc_2"/>
    <property type="match status" value="1"/>
</dbReference>
<gene>
    <name evidence="2" type="ORF">CLOHYLEM_05695</name>
</gene>
<dbReference type="InterPro" id="IPR036237">
    <property type="entry name" value="Xyl_isomerase-like_sf"/>
</dbReference>
<proteinExistence type="predicted"/>
<dbReference type="SUPFAM" id="SSF51658">
    <property type="entry name" value="Xylose isomerase-like"/>
    <property type="match status" value="1"/>
</dbReference>
<sequence>MKLGLNLSFAVKRFMDPEKLAFMCKNDFGTDHVQFTWDLIDPWWPEELRDVLALRYRDAFAKAGVHIDATFGGLASYSYGHFLAPSKEQREAAFLFFKRAVDLTAVMGAKVMGTPVGGMSYDDALDPARREALYEEMLDYVRRLASYGKEKGIEEIHIEATPLITEFPHSPEASVKMMKDLEGTDIPVGLLVDWGHALFRPLLKEEADIELWFHTCAPYIGSIHLQQTDGQWDRHWDFTKEGIVTPELIKRATADAGLDDVMQYLEVVTIFEDEDDAVYDGMKKTMDYLHRELGC</sequence>
<keyword evidence="2" id="KW-0378">Hydrolase</keyword>
<keyword evidence="3" id="KW-1185">Reference proteome</keyword>
<accession>C0C0U1</accession>
<protein>
    <submittedName>
        <fullName evidence="2">AP endonuclease, family 2</fullName>
    </submittedName>
</protein>
<dbReference type="eggNOG" id="COG1082">
    <property type="taxonomic scope" value="Bacteria"/>
</dbReference>
<dbReference type="Proteomes" id="UP000004893">
    <property type="component" value="Unassembled WGS sequence"/>
</dbReference>
<dbReference type="Gene3D" id="3.20.20.150">
    <property type="entry name" value="Divalent-metal-dependent TIM barrel enzymes"/>
    <property type="match status" value="1"/>
</dbReference>
<dbReference type="AlphaFoldDB" id="C0C0U1"/>
<dbReference type="HOGENOM" id="CLU_076068_1_0_9"/>
<evidence type="ECO:0000313" key="2">
    <source>
        <dbReference type="EMBL" id="EEG74428.1"/>
    </source>
</evidence>
<keyword evidence="2" id="KW-0540">Nuclease</keyword>
<evidence type="ECO:0000259" key="1">
    <source>
        <dbReference type="Pfam" id="PF01261"/>
    </source>
</evidence>
<dbReference type="GO" id="GO:0004519">
    <property type="term" value="F:endonuclease activity"/>
    <property type="evidence" value="ECO:0007669"/>
    <property type="project" value="UniProtKB-KW"/>
</dbReference>
<keyword evidence="2" id="KW-0255">Endonuclease</keyword>
<dbReference type="STRING" id="553973.CLOHYLEM_05695"/>
<dbReference type="OrthoDB" id="9807003at2"/>
<dbReference type="InterPro" id="IPR013022">
    <property type="entry name" value="Xyl_isomerase-like_TIM-brl"/>
</dbReference>
<dbReference type="EMBL" id="ABYI02000020">
    <property type="protein sequence ID" value="EEG74428.1"/>
    <property type="molecule type" value="Genomic_DNA"/>
</dbReference>
<reference evidence="2" key="2">
    <citation type="submission" date="2013-06" db="EMBL/GenBank/DDBJ databases">
        <title>Draft genome sequence of Clostridium hylemonae (DSM 15053).</title>
        <authorList>
            <person name="Sudarsanam P."/>
            <person name="Ley R."/>
            <person name="Guruge J."/>
            <person name="Turnbaugh P.J."/>
            <person name="Mahowald M."/>
            <person name="Liep D."/>
            <person name="Gordon J."/>
        </authorList>
    </citation>
    <scope>NUCLEOTIDE SEQUENCE</scope>
    <source>
        <strain evidence="2">DSM 15053</strain>
    </source>
</reference>